<evidence type="ECO:0000256" key="1">
    <source>
        <dbReference type="SAM" id="Phobius"/>
    </source>
</evidence>
<feature type="transmembrane region" description="Helical" evidence="1">
    <location>
        <begin position="126"/>
        <end position="147"/>
    </location>
</feature>
<dbReference type="EMBL" id="JAULSY010000018">
    <property type="protein sequence ID" value="KAK0671777.1"/>
    <property type="molecule type" value="Genomic_DNA"/>
</dbReference>
<organism evidence="2 3">
    <name type="scientific">Cercophora samala</name>
    <dbReference type="NCBI Taxonomy" id="330535"/>
    <lineage>
        <taxon>Eukaryota</taxon>
        <taxon>Fungi</taxon>
        <taxon>Dikarya</taxon>
        <taxon>Ascomycota</taxon>
        <taxon>Pezizomycotina</taxon>
        <taxon>Sordariomycetes</taxon>
        <taxon>Sordariomycetidae</taxon>
        <taxon>Sordariales</taxon>
        <taxon>Lasiosphaeriaceae</taxon>
        <taxon>Cercophora</taxon>
    </lineage>
</organism>
<gene>
    <name evidence="2" type="ORF">QBC41DRAFT_45711</name>
</gene>
<comment type="caution">
    <text evidence="2">The sequence shown here is derived from an EMBL/GenBank/DDBJ whole genome shotgun (WGS) entry which is preliminary data.</text>
</comment>
<evidence type="ECO:0000313" key="2">
    <source>
        <dbReference type="EMBL" id="KAK0671777.1"/>
    </source>
</evidence>
<sequence length="220" mass="24986">MTVVTASGDQRRPSRGKMTYCCYRFERFRKRGGNARHSHWADGFENGRRSPHRSDSFHHRSPLLGMTGMHCPPPSDKILRLLVPVSAEQGPGRGRRSSYRPFPAQKENLQVLEKARKIRAPPSPPLGSILPIIFLAHIFFALCHFFLHVPQSEQGFAHLKQTTKRNTARRSFYSLDTLIYQFRCFARSIELPSLFLRGVINPPLSHAIAKIGDSVRSAVL</sequence>
<proteinExistence type="predicted"/>
<keyword evidence="1" id="KW-1133">Transmembrane helix</keyword>
<dbReference type="Proteomes" id="UP001174997">
    <property type="component" value="Unassembled WGS sequence"/>
</dbReference>
<reference evidence="2" key="1">
    <citation type="submission" date="2023-06" db="EMBL/GenBank/DDBJ databases">
        <title>Genome-scale phylogeny and comparative genomics of the fungal order Sordariales.</title>
        <authorList>
            <consortium name="Lawrence Berkeley National Laboratory"/>
            <person name="Hensen N."/>
            <person name="Bonometti L."/>
            <person name="Westerberg I."/>
            <person name="Brannstrom I.O."/>
            <person name="Guillou S."/>
            <person name="Cros-Aarteil S."/>
            <person name="Calhoun S."/>
            <person name="Haridas S."/>
            <person name="Kuo A."/>
            <person name="Mondo S."/>
            <person name="Pangilinan J."/>
            <person name="Riley R."/>
            <person name="Labutti K."/>
            <person name="Andreopoulos B."/>
            <person name="Lipzen A."/>
            <person name="Chen C."/>
            <person name="Yanf M."/>
            <person name="Daum C."/>
            <person name="Ng V."/>
            <person name="Clum A."/>
            <person name="Steindorff A."/>
            <person name="Ohm R."/>
            <person name="Martin F."/>
            <person name="Silar P."/>
            <person name="Natvig D."/>
            <person name="Lalanne C."/>
            <person name="Gautier V."/>
            <person name="Ament-Velasquez S.L."/>
            <person name="Kruys A."/>
            <person name="Hutchinson M.I."/>
            <person name="Powell A.J."/>
            <person name="Barry K."/>
            <person name="Miller A.N."/>
            <person name="Grigoriev I.V."/>
            <person name="Debuchy R."/>
            <person name="Gladieux P."/>
            <person name="Thoren M.H."/>
            <person name="Johannesson H."/>
        </authorList>
    </citation>
    <scope>NUCLEOTIDE SEQUENCE</scope>
    <source>
        <strain evidence="2">CBS 307.81</strain>
    </source>
</reference>
<keyword evidence="1" id="KW-0812">Transmembrane</keyword>
<keyword evidence="3" id="KW-1185">Reference proteome</keyword>
<evidence type="ECO:0000313" key="3">
    <source>
        <dbReference type="Proteomes" id="UP001174997"/>
    </source>
</evidence>
<keyword evidence="1" id="KW-0472">Membrane</keyword>
<protein>
    <submittedName>
        <fullName evidence="2">Uncharacterized protein</fullName>
    </submittedName>
</protein>
<accession>A0AA39ZIR7</accession>
<dbReference type="AlphaFoldDB" id="A0AA39ZIR7"/>
<name>A0AA39ZIR7_9PEZI</name>